<dbReference type="EMBL" id="SNRY01011228">
    <property type="protein sequence ID" value="KAA6304787.1"/>
    <property type="molecule type" value="Genomic_DNA"/>
</dbReference>
<sequence length="36" mass="4492">MSVQIVRIKRAVFLEKNRPKVSKQRYCFQNEKWAFY</sequence>
<accession>A0A5J4P5T5</accession>
<gene>
    <name evidence="1" type="ORF">EZS27_043562</name>
</gene>
<feature type="non-terminal residue" evidence="1">
    <location>
        <position position="36"/>
    </location>
</feature>
<name>A0A5J4P5T5_9ZZZZ</name>
<evidence type="ECO:0000313" key="1">
    <source>
        <dbReference type="EMBL" id="KAA6304787.1"/>
    </source>
</evidence>
<organism evidence="1">
    <name type="scientific">termite gut metagenome</name>
    <dbReference type="NCBI Taxonomy" id="433724"/>
    <lineage>
        <taxon>unclassified sequences</taxon>
        <taxon>metagenomes</taxon>
        <taxon>organismal metagenomes</taxon>
    </lineage>
</organism>
<protein>
    <submittedName>
        <fullName evidence="1">Uncharacterized protein</fullName>
    </submittedName>
</protein>
<proteinExistence type="predicted"/>
<dbReference type="AlphaFoldDB" id="A0A5J4P5T5"/>
<reference evidence="1" key="1">
    <citation type="submission" date="2019-03" db="EMBL/GenBank/DDBJ databases">
        <title>Single cell metagenomics reveals metabolic interactions within the superorganism composed of flagellate Streblomastix strix and complex community of Bacteroidetes bacteria on its surface.</title>
        <authorList>
            <person name="Treitli S.C."/>
            <person name="Kolisko M."/>
            <person name="Husnik F."/>
            <person name="Keeling P."/>
            <person name="Hampl V."/>
        </authorList>
    </citation>
    <scope>NUCLEOTIDE SEQUENCE</scope>
    <source>
        <strain evidence="1">STM</strain>
    </source>
</reference>
<comment type="caution">
    <text evidence="1">The sequence shown here is derived from an EMBL/GenBank/DDBJ whole genome shotgun (WGS) entry which is preliminary data.</text>
</comment>